<name>A0A218WBU8_PUNGR</name>
<dbReference type="Gene3D" id="1.10.110.10">
    <property type="entry name" value="Plant lipid-transfer and hydrophobic proteins"/>
    <property type="match status" value="1"/>
</dbReference>
<dbReference type="CDD" id="cd00010">
    <property type="entry name" value="AAI_LTSS"/>
    <property type="match status" value="1"/>
</dbReference>
<evidence type="ECO:0000256" key="1">
    <source>
        <dbReference type="SAM" id="Phobius"/>
    </source>
</evidence>
<keyword evidence="1" id="KW-1133">Transmembrane helix</keyword>
<dbReference type="EMBL" id="MTKT01004810">
    <property type="protein sequence ID" value="OWM70013.1"/>
    <property type="molecule type" value="Genomic_DNA"/>
</dbReference>
<feature type="transmembrane region" description="Helical" evidence="1">
    <location>
        <begin position="12"/>
        <end position="32"/>
    </location>
</feature>
<dbReference type="PANTHER" id="PTHR33430">
    <property type="entry name" value="MATERNAL EFFECT EMBRYO ARREST PROTEIN"/>
    <property type="match status" value="1"/>
</dbReference>
<sequence length="298" mass="31586">MPAGTSIHITALDGIVNVNSLFTLAVFIGLAWNPWDPNNTLNAKPSCAPGANHARDLVAFHVYSFSSFLFSSLIALALKQAIRIFRSPTYHPFEFLVRVDRQALRLGMLISSAGSVSGCIFLMLALVNVVQIKLGTLTCGSGHSIAAVVPLVILVPVALLIYSSFVLVFIISGGVDGANECGKSSPDREAFKLAPCMSAVQDINAPVSSSCCLQVKKMGQNPSCLCAVMLSNTAKSSGAKPEVAVTIPKRCNIADRPVGYKCGVGGIQAWGKVHMAPCIFAIKTIAMLAYQFQLVVDI</sequence>
<gene>
    <name evidence="3" type="ORF">CDL15_Pgr025862</name>
</gene>
<keyword evidence="1" id="KW-0472">Membrane</keyword>
<dbReference type="SUPFAM" id="SSF47699">
    <property type="entry name" value="Bifunctional inhibitor/lipid-transfer protein/seed storage 2S albumin"/>
    <property type="match status" value="1"/>
</dbReference>
<keyword evidence="1" id="KW-0812">Transmembrane</keyword>
<dbReference type="Pfam" id="PF14368">
    <property type="entry name" value="LTP_2"/>
    <property type="match status" value="1"/>
</dbReference>
<feature type="transmembrane region" description="Helical" evidence="1">
    <location>
        <begin position="147"/>
        <end position="170"/>
    </location>
</feature>
<evidence type="ECO:0000313" key="3">
    <source>
        <dbReference type="EMBL" id="OWM70013.1"/>
    </source>
</evidence>
<reference evidence="4" key="1">
    <citation type="journal article" date="2017" name="Plant J.">
        <title>The pomegranate (Punica granatum L.) genome and the genomics of punicalagin biosynthesis.</title>
        <authorList>
            <person name="Qin G."/>
            <person name="Xu C."/>
            <person name="Ming R."/>
            <person name="Tang H."/>
            <person name="Guyot R."/>
            <person name="Kramer E.M."/>
            <person name="Hu Y."/>
            <person name="Yi X."/>
            <person name="Qi Y."/>
            <person name="Xu X."/>
            <person name="Gao Z."/>
            <person name="Pan H."/>
            <person name="Jian J."/>
            <person name="Tian Y."/>
            <person name="Yue Z."/>
            <person name="Xu Y."/>
        </authorList>
    </citation>
    <scope>NUCLEOTIDE SEQUENCE [LARGE SCALE GENOMIC DNA]</scope>
    <source>
        <strain evidence="4">cv. Dabenzi</strain>
    </source>
</reference>
<accession>A0A218WBU8</accession>
<dbReference type="InterPro" id="IPR036312">
    <property type="entry name" value="Bifun_inhib/LTP/seed_sf"/>
</dbReference>
<dbReference type="InterPro" id="IPR016140">
    <property type="entry name" value="Bifunc_inhib/LTP/seed_store"/>
</dbReference>
<feature type="transmembrane region" description="Helical" evidence="1">
    <location>
        <begin position="106"/>
        <end position="127"/>
    </location>
</feature>
<feature type="domain" description="Bifunctional inhibitor/plant lipid transfer protein/seed storage helical" evidence="2">
    <location>
        <begin position="189"/>
        <end position="258"/>
    </location>
</feature>
<organism evidence="3 4">
    <name type="scientific">Punica granatum</name>
    <name type="common">Pomegranate</name>
    <dbReference type="NCBI Taxonomy" id="22663"/>
    <lineage>
        <taxon>Eukaryota</taxon>
        <taxon>Viridiplantae</taxon>
        <taxon>Streptophyta</taxon>
        <taxon>Embryophyta</taxon>
        <taxon>Tracheophyta</taxon>
        <taxon>Spermatophyta</taxon>
        <taxon>Magnoliopsida</taxon>
        <taxon>eudicotyledons</taxon>
        <taxon>Gunneridae</taxon>
        <taxon>Pentapetalae</taxon>
        <taxon>rosids</taxon>
        <taxon>malvids</taxon>
        <taxon>Myrtales</taxon>
        <taxon>Lythraceae</taxon>
        <taxon>Punica</taxon>
    </lineage>
</organism>
<dbReference type="Proteomes" id="UP000197138">
    <property type="component" value="Unassembled WGS sequence"/>
</dbReference>
<dbReference type="PANTHER" id="PTHR33430:SF7">
    <property type="entry name" value="OS07G0240400 PROTEIN"/>
    <property type="match status" value="1"/>
</dbReference>
<proteinExistence type="predicted"/>
<dbReference type="AlphaFoldDB" id="A0A218WBU8"/>
<evidence type="ECO:0000259" key="2">
    <source>
        <dbReference type="Pfam" id="PF14368"/>
    </source>
</evidence>
<protein>
    <recommendedName>
        <fullName evidence="2">Bifunctional inhibitor/plant lipid transfer protein/seed storage helical domain-containing protein</fullName>
    </recommendedName>
</protein>
<evidence type="ECO:0000313" key="4">
    <source>
        <dbReference type="Proteomes" id="UP000197138"/>
    </source>
</evidence>
<feature type="transmembrane region" description="Helical" evidence="1">
    <location>
        <begin position="58"/>
        <end position="78"/>
    </location>
</feature>
<comment type="caution">
    <text evidence="3">The sequence shown here is derived from an EMBL/GenBank/DDBJ whole genome shotgun (WGS) entry which is preliminary data.</text>
</comment>